<protein>
    <submittedName>
        <fullName evidence="2">Uncharacterized protein</fullName>
    </submittedName>
</protein>
<keyword evidence="1" id="KW-1133">Transmembrane helix</keyword>
<keyword evidence="1" id="KW-0472">Membrane</keyword>
<evidence type="ECO:0000313" key="2">
    <source>
        <dbReference type="EMBL" id="KAF8817830.1"/>
    </source>
</evidence>
<comment type="caution">
    <text evidence="2">The sequence shown here is derived from an EMBL/GenBank/DDBJ whole genome shotgun (WGS) entry which is preliminary data.</text>
</comment>
<evidence type="ECO:0000313" key="3">
    <source>
        <dbReference type="Proteomes" id="UP000823046"/>
    </source>
</evidence>
<dbReference type="Proteomes" id="UP000823046">
    <property type="component" value="Unassembled WGS sequence"/>
</dbReference>
<feature type="non-terminal residue" evidence="2">
    <location>
        <position position="1"/>
    </location>
</feature>
<proteinExistence type="predicted"/>
<dbReference type="EMBL" id="JADAQX010001385">
    <property type="protein sequence ID" value="KAF8817830.1"/>
    <property type="molecule type" value="Genomic_DNA"/>
</dbReference>
<reference evidence="2 3" key="1">
    <citation type="journal article" date="2020" name="bioRxiv">
        <title>Metabolic contributions of an alphaproteobacterial endosymbiont in the apicomplexan Cardiosporidium cionae.</title>
        <authorList>
            <person name="Hunter E.S."/>
            <person name="Paight C.J."/>
            <person name="Lane C.E."/>
        </authorList>
    </citation>
    <scope>NUCLEOTIDE SEQUENCE [LARGE SCALE GENOMIC DNA]</scope>
    <source>
        <strain evidence="2">ESH_2018</strain>
    </source>
</reference>
<keyword evidence="1" id="KW-0812">Transmembrane</keyword>
<gene>
    <name evidence="2" type="ORF">IE077_003920</name>
</gene>
<accession>A0ABQ7J414</accession>
<organism evidence="2 3">
    <name type="scientific">Cardiosporidium cionae</name>
    <dbReference type="NCBI Taxonomy" id="476202"/>
    <lineage>
        <taxon>Eukaryota</taxon>
        <taxon>Sar</taxon>
        <taxon>Alveolata</taxon>
        <taxon>Apicomplexa</taxon>
        <taxon>Aconoidasida</taxon>
        <taxon>Nephromycida</taxon>
        <taxon>Cardiosporidium</taxon>
    </lineage>
</organism>
<evidence type="ECO:0000256" key="1">
    <source>
        <dbReference type="SAM" id="Phobius"/>
    </source>
</evidence>
<keyword evidence="3" id="KW-1185">Reference proteome</keyword>
<feature type="transmembrane region" description="Helical" evidence="1">
    <location>
        <begin position="26"/>
        <end position="44"/>
    </location>
</feature>
<sequence length="67" mass="7939">AIPSLFFFIIIKRGRSVCQCATRNSVFSLFFFGVFTAYLEVLLWEMKLCHLNTLLYAFYRRFETSLV</sequence>
<name>A0ABQ7J414_9APIC</name>